<accession>A0A0A2C4N4</accession>
<evidence type="ECO:0000313" key="3">
    <source>
        <dbReference type="Proteomes" id="UP000030392"/>
    </source>
</evidence>
<reference evidence="3" key="1">
    <citation type="journal article" date="2014" name="Sci. Data">
        <title>Genomes of diverse isolates of the marine cyanobacterium Prochlorococcus.</title>
        <authorList>
            <person name="Biller S."/>
            <person name="Berube P."/>
            <person name="Thompson J."/>
            <person name="Kelly L."/>
            <person name="Roggensack S."/>
            <person name="Awad L."/>
            <person name="Roache-Johnson K."/>
            <person name="Ding H."/>
            <person name="Giovannoni S.J."/>
            <person name="Moore L.R."/>
            <person name="Chisholm S.W."/>
        </authorList>
    </citation>
    <scope>NUCLEOTIDE SEQUENCE [LARGE SCALE GENOMIC DNA]</scope>
    <source>
        <strain evidence="3">PAC1</strain>
    </source>
</reference>
<name>A0A0A2C4N4_PROMR</name>
<evidence type="ECO:0000256" key="1">
    <source>
        <dbReference type="SAM" id="Phobius"/>
    </source>
</evidence>
<feature type="transmembrane region" description="Helical" evidence="1">
    <location>
        <begin position="12"/>
        <end position="31"/>
    </location>
</feature>
<gene>
    <name evidence="2" type="ORF">EV03_0627</name>
</gene>
<dbReference type="AlphaFoldDB" id="A0A0A2C4N4"/>
<sequence>MIALVVKAAAAARNIPMGVLLGMPSLIWSYFDWSRPLMKVLFLPLLV</sequence>
<keyword evidence="1" id="KW-0472">Membrane</keyword>
<organism evidence="2 3">
    <name type="scientific">Prochlorococcus marinus str. PAC1</name>
    <dbReference type="NCBI Taxonomy" id="59924"/>
    <lineage>
        <taxon>Bacteria</taxon>
        <taxon>Bacillati</taxon>
        <taxon>Cyanobacteriota</taxon>
        <taxon>Cyanophyceae</taxon>
        <taxon>Synechococcales</taxon>
        <taxon>Prochlorococcaceae</taxon>
        <taxon>Prochlorococcus</taxon>
    </lineage>
</organism>
<keyword evidence="1" id="KW-1133">Transmembrane helix</keyword>
<dbReference type="EMBL" id="JNAX01000007">
    <property type="protein sequence ID" value="KGG21293.1"/>
    <property type="molecule type" value="Genomic_DNA"/>
</dbReference>
<protein>
    <submittedName>
        <fullName evidence="2">Uncharacterized protein</fullName>
    </submittedName>
</protein>
<evidence type="ECO:0000313" key="2">
    <source>
        <dbReference type="EMBL" id="KGG21293.1"/>
    </source>
</evidence>
<keyword evidence="1" id="KW-0812">Transmembrane</keyword>
<comment type="caution">
    <text evidence="2">The sequence shown here is derived from an EMBL/GenBank/DDBJ whole genome shotgun (WGS) entry which is preliminary data.</text>
</comment>
<proteinExistence type="predicted"/>
<dbReference type="Proteomes" id="UP000030392">
    <property type="component" value="Unassembled WGS sequence"/>
</dbReference>